<proteinExistence type="predicted"/>
<sequence>MSVGINRRHGDEDIHRIVIFVVELQRLFQRHQRKTSFLNPLFRASVRHCQAGCEHKVRAVLFNRIQNRLVVTRLYHICRYQQINADFHCVLPCLCFRLQADRFIFSQRIT</sequence>
<name>A0A0H2Z6F4_ECOK1</name>
<dbReference type="KEGG" id="ecv:APECO1_2197"/>
<evidence type="ECO:0000313" key="2">
    <source>
        <dbReference type="Proteomes" id="UP000008216"/>
    </source>
</evidence>
<organism evidence="1 2">
    <name type="scientific">Escherichia coli O1:K1 / APEC</name>
    <dbReference type="NCBI Taxonomy" id="405955"/>
    <lineage>
        <taxon>Bacteria</taxon>
        <taxon>Pseudomonadati</taxon>
        <taxon>Pseudomonadota</taxon>
        <taxon>Gammaproteobacteria</taxon>
        <taxon>Enterobacterales</taxon>
        <taxon>Enterobacteriaceae</taxon>
        <taxon>Escherichia</taxon>
    </lineage>
</organism>
<gene>
    <name evidence="1" type="ORF">APECO1_2197</name>
</gene>
<dbReference type="HOGENOM" id="CLU_2166980_0_0_6"/>
<reference evidence="1 2" key="1">
    <citation type="journal article" date="2007" name="J. Bacteriol.">
        <title>The genome sequence of avian pathogenic Escherichia coli strain O1:K1:H7 shares strong similarities with human extraintestinal pathogenic E. coli genomes.</title>
        <authorList>
            <person name="Johnson T.J."/>
            <person name="Kariyawasam S."/>
            <person name="Wannemuehler Y."/>
            <person name="Mangiamele P."/>
            <person name="Johnson S.J."/>
            <person name="Doetkott C."/>
            <person name="Skyberg J.A."/>
            <person name="Lynne A.M."/>
            <person name="Johnson J.R."/>
            <person name="Nolan L.K."/>
        </authorList>
    </citation>
    <scope>NUCLEOTIDE SEQUENCE [LARGE SCALE GENOMIC DNA]</scope>
    <source>
        <strain evidence="1">APEC O1</strain>
    </source>
</reference>
<protein>
    <submittedName>
        <fullName evidence="1">Uncharacterized protein</fullName>
    </submittedName>
</protein>
<keyword evidence="2" id="KW-1185">Reference proteome</keyword>
<accession>A0A0H2Z6F4</accession>
<evidence type="ECO:0000313" key="1">
    <source>
        <dbReference type="EMBL" id="ABJ03740.1"/>
    </source>
</evidence>
<dbReference type="EMBL" id="CP000468">
    <property type="protein sequence ID" value="ABJ03740.1"/>
    <property type="molecule type" value="Genomic_DNA"/>
</dbReference>
<dbReference type="Proteomes" id="UP000008216">
    <property type="component" value="Chromosome"/>
</dbReference>
<dbReference type="AlphaFoldDB" id="A0A0H2Z6F4"/>